<dbReference type="GO" id="GO:0016604">
    <property type="term" value="C:nuclear body"/>
    <property type="evidence" value="ECO:0007669"/>
    <property type="project" value="TreeGrafter"/>
</dbReference>
<organism evidence="6 7">
    <name type="scientific">Microbotryum saponariae</name>
    <dbReference type="NCBI Taxonomy" id="289078"/>
    <lineage>
        <taxon>Eukaryota</taxon>
        <taxon>Fungi</taxon>
        <taxon>Dikarya</taxon>
        <taxon>Basidiomycota</taxon>
        <taxon>Pucciniomycotina</taxon>
        <taxon>Microbotryomycetes</taxon>
        <taxon>Microbotryales</taxon>
        <taxon>Microbotryaceae</taxon>
        <taxon>Microbotryum</taxon>
    </lineage>
</organism>
<evidence type="ECO:0000313" key="7">
    <source>
        <dbReference type="Proteomes" id="UP000249723"/>
    </source>
</evidence>
<dbReference type="Gene3D" id="2.40.50.770">
    <property type="entry name" value="RecQ-mediated genome instability protein Rmi1, C-terminal domain"/>
    <property type="match status" value="1"/>
</dbReference>
<feature type="compositionally biased region" description="Acidic residues" evidence="3">
    <location>
        <begin position="395"/>
        <end position="409"/>
    </location>
</feature>
<feature type="domain" description="RecQ mediated genome instability protein 1 OB-fold" evidence="4">
    <location>
        <begin position="154"/>
        <end position="296"/>
    </location>
</feature>
<dbReference type="Proteomes" id="UP000249723">
    <property type="component" value="Unassembled WGS sequence"/>
</dbReference>
<proteinExistence type="inferred from homology"/>
<feature type="region of interest" description="Disordered" evidence="3">
    <location>
        <begin position="188"/>
        <end position="217"/>
    </location>
</feature>
<evidence type="ECO:0000313" key="6">
    <source>
        <dbReference type="EMBL" id="SCZ96714.1"/>
    </source>
</evidence>
<name>A0A2X0NFA6_9BASI</name>
<feature type="domain" description="RMI1 N-terminal" evidence="5">
    <location>
        <begin position="79"/>
        <end position="129"/>
    </location>
</feature>
<dbReference type="GO" id="GO:0031422">
    <property type="term" value="C:RecQ family helicase-topoisomerase III complex"/>
    <property type="evidence" value="ECO:0007669"/>
    <property type="project" value="TreeGrafter"/>
</dbReference>
<feature type="compositionally biased region" description="Gly residues" evidence="3">
    <location>
        <begin position="378"/>
        <end position="387"/>
    </location>
</feature>
<sequence length="409" mass="44601">MPGPVLVPHAHSILTRSNASSFATHRLHNLHSPFHLDCRDNPPNPYTTPPPLETFASSATAVIVASAQIPPSLRPWFASSYSPHFQFDPEWLDACVEYLVEHFPTCSQQPSTLIKKVEEQLLASDLATSTLSPSPLAISTTLSVPPPPTSTDPKRPLFPQKKLVQIISIDEIAYPALGLLETLKDQRSRRESDEAMVEQLSRPGATNDEDDVPTDQDETIARSWPRGLVKLGLSDGYTAVEAFEKRLVRGLGLSEVKLGCKLLLHNVSYTSKFLVLTPETVTIKGSQVPELEQFAEKRLERTLHRRLGLDFPPDPELDIFEPNAPNAIQTLEEDDARSSTEATTMEGDDSLFIDEAAWEEAERKAVEAARAVARERASGGGGGGGGGAREKGNGGDEEGGEDDDVIIID</sequence>
<feature type="region of interest" description="Disordered" evidence="3">
    <location>
        <begin position="136"/>
        <end position="156"/>
    </location>
</feature>
<dbReference type="SMART" id="SM01161">
    <property type="entry name" value="DUF1767"/>
    <property type="match status" value="1"/>
</dbReference>
<dbReference type="STRING" id="289078.A0A2X0NFA6"/>
<dbReference type="InterPro" id="IPR049363">
    <property type="entry name" value="RMI1_N"/>
</dbReference>
<gene>
    <name evidence="6" type="ORF">BZ3500_MVSOF-1268-A1-R1_CHR4-1G06647</name>
</gene>
<dbReference type="GO" id="GO:0000712">
    <property type="term" value="P:resolution of meiotic recombination intermediates"/>
    <property type="evidence" value="ECO:0007669"/>
    <property type="project" value="TreeGrafter"/>
</dbReference>
<evidence type="ECO:0000256" key="1">
    <source>
        <dbReference type="ARBA" id="ARBA00006395"/>
    </source>
</evidence>
<dbReference type="OrthoDB" id="341511at2759"/>
<dbReference type="Pfam" id="PF21000">
    <property type="entry name" value="RMI1_N_N"/>
    <property type="match status" value="1"/>
</dbReference>
<dbReference type="PANTHER" id="PTHR14790">
    <property type="entry name" value="RECQ-MEDIATED GENOME INSTABILITY PROTEIN 1 RMI1"/>
    <property type="match status" value="1"/>
</dbReference>
<feature type="region of interest" description="Disordered" evidence="3">
    <location>
        <begin position="369"/>
        <end position="409"/>
    </location>
</feature>
<evidence type="ECO:0000256" key="2">
    <source>
        <dbReference type="ARBA" id="ARBA00018987"/>
    </source>
</evidence>
<dbReference type="InterPro" id="IPR042470">
    <property type="entry name" value="RMI1_N_C_sf"/>
</dbReference>
<comment type="similarity">
    <text evidence="1">Belongs to the RMI1 family.</text>
</comment>
<dbReference type="PANTHER" id="PTHR14790:SF15">
    <property type="entry name" value="RECQ-MEDIATED GENOME INSTABILITY PROTEIN 1"/>
    <property type="match status" value="1"/>
</dbReference>
<protein>
    <recommendedName>
        <fullName evidence="2">RecQ-mediated genome instability protein 1</fullName>
    </recommendedName>
</protein>
<accession>A0A2X0NFA6</accession>
<evidence type="ECO:0000259" key="5">
    <source>
        <dbReference type="Pfam" id="PF21000"/>
    </source>
</evidence>
<evidence type="ECO:0000256" key="3">
    <source>
        <dbReference type="SAM" id="MobiDB-lite"/>
    </source>
</evidence>
<dbReference type="InterPro" id="IPR013894">
    <property type="entry name" value="RMI1_OB"/>
</dbReference>
<evidence type="ECO:0000259" key="4">
    <source>
        <dbReference type="Pfam" id="PF08585"/>
    </source>
</evidence>
<reference evidence="7" key="1">
    <citation type="submission" date="2016-10" db="EMBL/GenBank/DDBJ databases">
        <authorList>
            <person name="Jeantristanb JTB J.-T."/>
            <person name="Ricardo R."/>
        </authorList>
    </citation>
    <scope>NUCLEOTIDE SEQUENCE [LARGE SCALE GENOMIC DNA]</scope>
</reference>
<dbReference type="EMBL" id="FMWP01000091">
    <property type="protein sequence ID" value="SCZ96714.1"/>
    <property type="molecule type" value="Genomic_DNA"/>
</dbReference>
<dbReference type="AlphaFoldDB" id="A0A2X0NFA6"/>
<dbReference type="Pfam" id="PF08585">
    <property type="entry name" value="RMI1_N_C"/>
    <property type="match status" value="1"/>
</dbReference>
<dbReference type="GO" id="GO:0000724">
    <property type="term" value="P:double-strand break repair via homologous recombination"/>
    <property type="evidence" value="ECO:0007669"/>
    <property type="project" value="TreeGrafter"/>
</dbReference>
<keyword evidence="7" id="KW-1185">Reference proteome</keyword>
<feature type="compositionally biased region" description="Acidic residues" evidence="3">
    <location>
        <begin position="207"/>
        <end position="217"/>
    </location>
</feature>